<sequence>MQTTSLEQLSADDAQAILDRLPERIRVALVARAAEIEYPIETVVEMAIASFLDSEALGFADCKPGRGQ</sequence>
<evidence type="ECO:0000313" key="2">
    <source>
        <dbReference type="Proteomes" id="UP000185860"/>
    </source>
</evidence>
<evidence type="ECO:0008006" key="3">
    <source>
        <dbReference type="Google" id="ProtNLM"/>
    </source>
</evidence>
<dbReference type="Proteomes" id="UP000185860">
    <property type="component" value="Unassembled WGS sequence"/>
</dbReference>
<evidence type="ECO:0000313" key="1">
    <source>
        <dbReference type="EMBL" id="OKH31773.1"/>
    </source>
</evidence>
<comment type="caution">
    <text evidence="1">The sequence shown here is derived from an EMBL/GenBank/DDBJ whole genome shotgun (WGS) entry which is preliminary data.</text>
</comment>
<protein>
    <recommendedName>
        <fullName evidence="3">CopG-like ribbon-helix-helix domain-containing protein</fullName>
    </recommendedName>
</protein>
<dbReference type="RefSeq" id="WP_073596740.1">
    <property type="nucleotide sequence ID" value="NZ_MRCE01000046.1"/>
</dbReference>
<dbReference type="OrthoDB" id="427621at2"/>
<dbReference type="EMBL" id="MRCE01000046">
    <property type="protein sequence ID" value="OKH31773.1"/>
    <property type="molecule type" value="Genomic_DNA"/>
</dbReference>
<dbReference type="AlphaFoldDB" id="A0A1U7I624"/>
<accession>A0A1U7I624</accession>
<reference evidence="1 2" key="1">
    <citation type="submission" date="2016-11" db="EMBL/GenBank/DDBJ databases">
        <title>Draft Genome Sequences of Nine Cyanobacterial Strains from Diverse Habitats.</title>
        <authorList>
            <person name="Zhu T."/>
            <person name="Hou S."/>
            <person name="Lu X."/>
            <person name="Hess W.R."/>
        </authorList>
    </citation>
    <scope>NUCLEOTIDE SEQUENCE [LARGE SCALE GENOMIC DNA]</scope>
    <source>
        <strain evidence="1 2">IAM M-71</strain>
    </source>
</reference>
<organism evidence="1 2">
    <name type="scientific">[Phormidium ambiguum] IAM M-71</name>
    <dbReference type="NCBI Taxonomy" id="454136"/>
    <lineage>
        <taxon>Bacteria</taxon>
        <taxon>Bacillati</taxon>
        <taxon>Cyanobacteriota</taxon>
        <taxon>Cyanophyceae</taxon>
        <taxon>Oscillatoriophycideae</taxon>
        <taxon>Aerosakkonematales</taxon>
        <taxon>Aerosakkonemataceae</taxon>
        <taxon>Floridanema</taxon>
    </lineage>
</organism>
<gene>
    <name evidence="1" type="ORF">NIES2119_27780</name>
</gene>
<proteinExistence type="predicted"/>
<name>A0A1U7I624_9CYAN</name>
<dbReference type="STRING" id="454136.NIES2119_27780"/>